<feature type="compositionally biased region" description="Polar residues" evidence="7">
    <location>
        <begin position="644"/>
        <end position="656"/>
    </location>
</feature>
<dbReference type="OrthoDB" id="441412at2759"/>
<evidence type="ECO:0000259" key="9">
    <source>
        <dbReference type="PROSITE" id="PS50042"/>
    </source>
</evidence>
<feature type="region of interest" description="Disordered" evidence="7">
    <location>
        <begin position="628"/>
        <end position="725"/>
    </location>
</feature>
<feature type="non-terminal residue" evidence="10">
    <location>
        <position position="725"/>
    </location>
</feature>
<dbReference type="GO" id="GO:0015386">
    <property type="term" value="F:potassium:proton antiporter activity"/>
    <property type="evidence" value="ECO:0007669"/>
    <property type="project" value="TreeGrafter"/>
</dbReference>
<dbReference type="GO" id="GO:0009941">
    <property type="term" value="C:chloroplast envelope"/>
    <property type="evidence" value="ECO:0007669"/>
    <property type="project" value="TreeGrafter"/>
</dbReference>
<dbReference type="InterPro" id="IPR000595">
    <property type="entry name" value="cNMP-bd_dom"/>
</dbReference>
<dbReference type="InterPro" id="IPR014710">
    <property type="entry name" value="RmlC-like_jellyroll"/>
</dbReference>
<dbReference type="AlphaFoldDB" id="S8CA90"/>
<evidence type="ECO:0000313" key="11">
    <source>
        <dbReference type="Proteomes" id="UP000015453"/>
    </source>
</evidence>
<keyword evidence="5" id="KW-0630">Potassium</keyword>
<dbReference type="EMBL" id="AUSU01005258">
    <property type="protein sequence ID" value="EPS63755.1"/>
    <property type="molecule type" value="Genomic_DNA"/>
</dbReference>
<gene>
    <name evidence="10" type="ORF">M569_11027</name>
</gene>
<dbReference type="GO" id="GO:0005886">
    <property type="term" value="C:plasma membrane"/>
    <property type="evidence" value="ECO:0007669"/>
    <property type="project" value="UniProtKB-SubCell"/>
</dbReference>
<dbReference type="PROSITE" id="PS50042">
    <property type="entry name" value="CNMP_BINDING_3"/>
    <property type="match status" value="1"/>
</dbReference>
<evidence type="ECO:0000313" key="10">
    <source>
        <dbReference type="EMBL" id="EPS63755.1"/>
    </source>
</evidence>
<keyword evidence="8" id="KW-0472">Membrane</keyword>
<organism evidence="10 11">
    <name type="scientific">Genlisea aurea</name>
    <dbReference type="NCBI Taxonomy" id="192259"/>
    <lineage>
        <taxon>Eukaryota</taxon>
        <taxon>Viridiplantae</taxon>
        <taxon>Streptophyta</taxon>
        <taxon>Embryophyta</taxon>
        <taxon>Tracheophyta</taxon>
        <taxon>Spermatophyta</taxon>
        <taxon>Magnoliopsida</taxon>
        <taxon>eudicotyledons</taxon>
        <taxon>Gunneridae</taxon>
        <taxon>Pentapetalae</taxon>
        <taxon>asterids</taxon>
        <taxon>lamiids</taxon>
        <taxon>Lamiales</taxon>
        <taxon>Lentibulariaceae</taxon>
        <taxon>Genlisea</taxon>
    </lineage>
</organism>
<dbReference type="InterPro" id="IPR018422">
    <property type="entry name" value="Cation/H_exchanger_CPA1"/>
</dbReference>
<dbReference type="GO" id="GO:0051453">
    <property type="term" value="P:regulation of intracellular pH"/>
    <property type="evidence" value="ECO:0007669"/>
    <property type="project" value="TreeGrafter"/>
</dbReference>
<feature type="transmembrane region" description="Helical" evidence="8">
    <location>
        <begin position="17"/>
        <end position="41"/>
    </location>
</feature>
<keyword evidence="8" id="KW-1133">Transmembrane helix</keyword>
<dbReference type="PANTHER" id="PTHR10110:SF86">
    <property type="entry name" value="SODIUM_HYDROGEN EXCHANGER 7"/>
    <property type="match status" value="1"/>
</dbReference>
<protein>
    <recommendedName>
        <fullName evidence="9">Cyclic nucleotide-binding domain-containing protein</fullName>
    </recommendedName>
</protein>
<evidence type="ECO:0000256" key="8">
    <source>
        <dbReference type="SAM" id="Phobius"/>
    </source>
</evidence>
<evidence type="ECO:0000256" key="2">
    <source>
        <dbReference type="ARBA" id="ARBA00022448"/>
    </source>
</evidence>
<feature type="compositionally biased region" description="Acidic residues" evidence="7">
    <location>
        <begin position="698"/>
        <end position="708"/>
    </location>
</feature>
<dbReference type="SUPFAM" id="SSF51206">
    <property type="entry name" value="cAMP-binding domain-like"/>
    <property type="match status" value="1"/>
</dbReference>
<keyword evidence="3" id="KW-1003">Cell membrane</keyword>
<reference evidence="10 11" key="1">
    <citation type="journal article" date="2013" name="BMC Genomics">
        <title>The miniature genome of a carnivorous plant Genlisea aurea contains a low number of genes and short non-coding sequences.</title>
        <authorList>
            <person name="Leushkin E.V."/>
            <person name="Sutormin R.A."/>
            <person name="Nabieva E.R."/>
            <person name="Penin A.A."/>
            <person name="Kondrashov A.S."/>
            <person name="Logacheva M.D."/>
        </authorList>
    </citation>
    <scope>NUCLEOTIDE SEQUENCE [LARGE SCALE GENOMIC DNA]</scope>
</reference>
<dbReference type="GO" id="GO:0098719">
    <property type="term" value="P:sodium ion import across plasma membrane"/>
    <property type="evidence" value="ECO:0007669"/>
    <property type="project" value="TreeGrafter"/>
</dbReference>
<comment type="caution">
    <text evidence="10">The sequence shown here is derived from an EMBL/GenBank/DDBJ whole genome shotgun (WGS) entry which is preliminary data.</text>
</comment>
<dbReference type="GO" id="GO:0015385">
    <property type="term" value="F:sodium:proton antiporter activity"/>
    <property type="evidence" value="ECO:0007669"/>
    <property type="project" value="InterPro"/>
</dbReference>
<sequence length="725" mass="81654">QRSSDSSAYISSDTGHLFVFLSGGIVFLTLIVNGSTTQFFLHSLKMNKLSAAKRRILNFTKYEMLNKALQAFGDLGDDEELGPAEWSTVKRYIKSLNDVDGELTYPESSSENDVDLEHLNLKDIRVRLLNGVQAAYWEMLDEGRITQTMANLLMRSVDEAMDLVSRESLCDWKDLNSYVKIPSHYKFLQSSLIPQKLFTYFTVERLESACYICAAFLRAHRIARQQLRDFIGDNEVANLVIVESEQEGEQPRKFLEDVRINFPQVLRVVKTRQVTFSVLKHLIDYVHNLEKIGLLEEKEMNHLHDAVQTDLKMLMRNPPMVKLPKVRDLIAANPLLGALPSALRDSLAGSTKEIIKLSGTTFYREGSKPSGIWVISNGVVKWSSKSISSHSRPLHPTFTHGSTLGLYEVLTAKPYICDVIADSVVICFFLETETVLSACKSDPALEDFFWQESVIALAKLMLPHLFEKMPMQEFRTLIAERSTMNIYVSGESFELPHHHVGFLLEGFIKLEGGQGGLLIAPSALLTHSSVYAGTRGGLYHVEARSRIAAFDISGSESGQTFKRRQSSRILNSGDHISRSLDREHSGLMSWPHQFSKSKLDLETVSDHEMNLSSRAMQLSIYGSMVSPQGRSFYGSRPERRRLSQTHSSTRVVSSAQRRPLPSVRSEGSTTLRKKLLHHRSEPNVPRIREFHPNVTETSADDLSDDSGGEDEHIVRIDSPSSLSFQ</sequence>
<dbReference type="Pfam" id="PF00027">
    <property type="entry name" value="cNMP_binding"/>
    <property type="match status" value="1"/>
</dbReference>
<evidence type="ECO:0000256" key="7">
    <source>
        <dbReference type="SAM" id="MobiDB-lite"/>
    </source>
</evidence>
<keyword evidence="11" id="KW-1185">Reference proteome</keyword>
<keyword evidence="2" id="KW-0813">Transport</keyword>
<dbReference type="PANTHER" id="PTHR10110">
    <property type="entry name" value="SODIUM/HYDROGEN EXCHANGER"/>
    <property type="match status" value="1"/>
</dbReference>
<name>S8CA90_9LAMI</name>
<evidence type="ECO:0000256" key="6">
    <source>
        <dbReference type="ARBA" id="ARBA00023065"/>
    </source>
</evidence>
<evidence type="ECO:0000256" key="3">
    <source>
        <dbReference type="ARBA" id="ARBA00022475"/>
    </source>
</evidence>
<feature type="compositionally biased region" description="Basic and acidic residues" evidence="7">
    <location>
        <begin position="678"/>
        <end position="691"/>
    </location>
</feature>
<keyword evidence="4" id="KW-0633">Potassium transport</keyword>
<dbReference type="Proteomes" id="UP000015453">
    <property type="component" value="Unassembled WGS sequence"/>
</dbReference>
<evidence type="ECO:0000256" key="4">
    <source>
        <dbReference type="ARBA" id="ARBA00022538"/>
    </source>
</evidence>
<evidence type="ECO:0000256" key="5">
    <source>
        <dbReference type="ARBA" id="ARBA00022958"/>
    </source>
</evidence>
<feature type="non-terminal residue" evidence="10">
    <location>
        <position position="1"/>
    </location>
</feature>
<dbReference type="InterPro" id="IPR018490">
    <property type="entry name" value="cNMP-bd_dom_sf"/>
</dbReference>
<comment type="subcellular location">
    <subcellularLocation>
        <location evidence="1">Cell membrane</location>
        <topology evidence="1">Multi-pass membrane protein</topology>
    </subcellularLocation>
</comment>
<dbReference type="CDD" id="cd00038">
    <property type="entry name" value="CAP_ED"/>
    <property type="match status" value="1"/>
</dbReference>
<feature type="domain" description="Cyclic nucleotide-binding" evidence="9">
    <location>
        <begin position="335"/>
        <end position="434"/>
    </location>
</feature>
<keyword evidence="8" id="KW-0812">Transmembrane</keyword>
<keyword evidence="6" id="KW-0406">Ion transport</keyword>
<evidence type="ECO:0000256" key="1">
    <source>
        <dbReference type="ARBA" id="ARBA00004651"/>
    </source>
</evidence>
<dbReference type="Gene3D" id="2.60.120.10">
    <property type="entry name" value="Jelly Rolls"/>
    <property type="match status" value="1"/>
</dbReference>
<accession>S8CA90</accession>
<proteinExistence type="predicted"/>